<comment type="caution">
    <text evidence="1">The sequence shown here is derived from an EMBL/GenBank/DDBJ whole genome shotgun (WGS) entry which is preliminary data.</text>
</comment>
<keyword evidence="2" id="KW-1185">Reference proteome</keyword>
<dbReference type="Proteomes" id="UP001377567">
    <property type="component" value="Unassembled WGS sequence"/>
</dbReference>
<gene>
    <name evidence="1" type="ORF">DAKH74_002570</name>
</gene>
<organism evidence="1 2">
    <name type="scientific">Maudiozyma humilis</name>
    <name type="common">Sour dough yeast</name>
    <name type="synonym">Kazachstania humilis</name>
    <dbReference type="NCBI Taxonomy" id="51915"/>
    <lineage>
        <taxon>Eukaryota</taxon>
        <taxon>Fungi</taxon>
        <taxon>Dikarya</taxon>
        <taxon>Ascomycota</taxon>
        <taxon>Saccharomycotina</taxon>
        <taxon>Saccharomycetes</taxon>
        <taxon>Saccharomycetales</taxon>
        <taxon>Saccharomycetaceae</taxon>
        <taxon>Maudiozyma</taxon>
    </lineage>
</organism>
<sequence length="429" mass="49271">MFFQRGSRIISRRIPLKLVTSRCRGISTTNPLLRAGFAPIGRQNIVGYALLGLTAVGLWWNFYPHNPYPPSISKYLRKASWEEIKTKDYEKSIEYYKEALVECDKLDYSPLDDKLTGIEIKIAEMYEHLGNKSEETKIYLSLLEKLYNGVKLATSEEEKVRLMKRDLSVLIKMVENMDANATVKRNFLQMHINLVQGEFEKSVPSLSHIMAKGNENIFMNTASPQYKSLMKDVGETSKHFGNIRDEFLMARDLYTEICRESNMIDDAIHTKMITIGWMVLMGMDQEDVLMSQANLAGLMYMKAENVEYSILKLKDGEKTEANDKTIEMLSQRYKHILAMSESYYQTVLDKSKLIKASFPVGQGRDAKTLQVTLLSLYGLGVINLHRGDNEMASRFLNQSKILAEEYDFLEMLEECNRELKKLPPPNIQA</sequence>
<protein>
    <recommendedName>
        <fullName evidence="3">Mitochondrial inner membrane i-AAA protease supercomplex subunit MGR3</fullName>
    </recommendedName>
</protein>
<reference evidence="1 2" key="1">
    <citation type="journal article" date="2023" name="Elife">
        <title>Identification of key yeast species and microbe-microbe interactions impacting larval growth of Drosophila in the wild.</title>
        <authorList>
            <person name="Mure A."/>
            <person name="Sugiura Y."/>
            <person name="Maeda R."/>
            <person name="Honda K."/>
            <person name="Sakurai N."/>
            <person name="Takahashi Y."/>
            <person name="Watada M."/>
            <person name="Katoh T."/>
            <person name="Gotoh A."/>
            <person name="Gotoh Y."/>
            <person name="Taniguchi I."/>
            <person name="Nakamura K."/>
            <person name="Hayashi T."/>
            <person name="Katayama T."/>
            <person name="Uemura T."/>
            <person name="Hattori Y."/>
        </authorList>
    </citation>
    <scope>NUCLEOTIDE SEQUENCE [LARGE SCALE GENOMIC DNA]</scope>
    <source>
        <strain evidence="1 2">KH-74</strain>
    </source>
</reference>
<dbReference type="GO" id="GO:0031942">
    <property type="term" value="C:i-AAA complex"/>
    <property type="evidence" value="ECO:0007669"/>
    <property type="project" value="TreeGrafter"/>
</dbReference>
<evidence type="ECO:0000313" key="1">
    <source>
        <dbReference type="EMBL" id="GMM53641.1"/>
    </source>
</evidence>
<dbReference type="GO" id="GO:0051787">
    <property type="term" value="F:misfolded protein binding"/>
    <property type="evidence" value="ECO:0007669"/>
    <property type="project" value="TreeGrafter"/>
</dbReference>
<proteinExistence type="predicted"/>
<dbReference type="InterPro" id="IPR040201">
    <property type="entry name" value="Mrg3-like"/>
</dbReference>
<name>A0AAV5RQ38_MAUHU</name>
<dbReference type="AlphaFoldDB" id="A0AAV5RQ38"/>
<dbReference type="EMBL" id="BTGD01000001">
    <property type="protein sequence ID" value="GMM53641.1"/>
    <property type="molecule type" value="Genomic_DNA"/>
</dbReference>
<evidence type="ECO:0000313" key="2">
    <source>
        <dbReference type="Proteomes" id="UP001377567"/>
    </source>
</evidence>
<dbReference type="GO" id="GO:0006515">
    <property type="term" value="P:protein quality control for misfolded or incompletely synthesized proteins"/>
    <property type="evidence" value="ECO:0007669"/>
    <property type="project" value="TreeGrafter"/>
</dbReference>
<dbReference type="PANTHER" id="PTHR28142">
    <property type="entry name" value="MITOCHONDRIAL INNER MEMBRANE I-AAA PROTEASE SUPERCOMPLEX SUBUNIT MGR3-RELATED"/>
    <property type="match status" value="1"/>
</dbReference>
<evidence type="ECO:0008006" key="3">
    <source>
        <dbReference type="Google" id="ProtNLM"/>
    </source>
</evidence>
<accession>A0AAV5RQ38</accession>
<dbReference type="PANTHER" id="PTHR28142:SF1">
    <property type="entry name" value="MITOCHONDRIAL INNER MEMBRANE I-AAA PROTEASE SUPERCOMPLEX SUBUNIT MGR3-RELATED"/>
    <property type="match status" value="1"/>
</dbReference>